<accession>A0A7W8Q904</accession>
<dbReference type="Gene3D" id="1.20.1250.20">
    <property type="entry name" value="MFS general substrate transporter like domains"/>
    <property type="match status" value="1"/>
</dbReference>
<feature type="transmembrane region" description="Helical" evidence="1">
    <location>
        <begin position="36"/>
        <end position="56"/>
    </location>
</feature>
<dbReference type="AlphaFoldDB" id="A0A7W8Q904"/>
<dbReference type="SUPFAM" id="SSF103473">
    <property type="entry name" value="MFS general substrate transporter"/>
    <property type="match status" value="1"/>
</dbReference>
<dbReference type="Proteomes" id="UP000592780">
    <property type="component" value="Unassembled WGS sequence"/>
</dbReference>
<comment type="caution">
    <text evidence="2">The sequence shown here is derived from an EMBL/GenBank/DDBJ whole genome shotgun (WGS) entry which is preliminary data.</text>
</comment>
<proteinExistence type="predicted"/>
<keyword evidence="1" id="KW-1133">Transmembrane helix</keyword>
<organism evidence="2 3">
    <name type="scientific">Paraburkholderia atlantica</name>
    <dbReference type="NCBI Taxonomy" id="2654982"/>
    <lineage>
        <taxon>Bacteria</taxon>
        <taxon>Pseudomonadati</taxon>
        <taxon>Pseudomonadota</taxon>
        <taxon>Betaproteobacteria</taxon>
        <taxon>Burkholderiales</taxon>
        <taxon>Burkholderiaceae</taxon>
        <taxon>Paraburkholderia</taxon>
    </lineage>
</organism>
<keyword evidence="3" id="KW-1185">Reference proteome</keyword>
<feature type="transmembrane region" description="Helical" evidence="1">
    <location>
        <begin position="63"/>
        <end position="83"/>
    </location>
</feature>
<evidence type="ECO:0000313" key="2">
    <source>
        <dbReference type="EMBL" id="MBB5425945.1"/>
    </source>
</evidence>
<gene>
    <name evidence="2" type="ORF">HDG40_004118</name>
</gene>
<sequence length="95" mass="10177">MPLVAMILSLGYDMTQPMFAGIVTTFGSKRPGQAMGLNVFALFVGAGFGSFAFGALEQSSFELAFASFAALELLLAFVALYLFRHERASAALQRT</sequence>
<keyword evidence="1" id="KW-0812">Transmembrane</keyword>
<dbReference type="RefSeq" id="WP_157646532.1">
    <property type="nucleotide sequence ID" value="NZ_JACHDD010000006.1"/>
</dbReference>
<reference evidence="2 3" key="1">
    <citation type="submission" date="2020-08" db="EMBL/GenBank/DDBJ databases">
        <title>Genomic Encyclopedia of Type Strains, Phase IV (KMG-V): Genome sequencing to study the core and pangenomes of soil and plant-associated prokaryotes.</title>
        <authorList>
            <person name="Whitman W."/>
        </authorList>
    </citation>
    <scope>NUCLEOTIDE SEQUENCE [LARGE SCALE GENOMIC DNA]</scope>
    <source>
        <strain evidence="2 3">JPY158</strain>
    </source>
</reference>
<evidence type="ECO:0000313" key="3">
    <source>
        <dbReference type="Proteomes" id="UP000592780"/>
    </source>
</evidence>
<name>A0A7W8Q904_PARAM</name>
<dbReference type="OrthoDB" id="9812221at2"/>
<dbReference type="InterPro" id="IPR036259">
    <property type="entry name" value="MFS_trans_sf"/>
</dbReference>
<evidence type="ECO:0000256" key="1">
    <source>
        <dbReference type="SAM" id="Phobius"/>
    </source>
</evidence>
<keyword evidence="1" id="KW-0472">Membrane</keyword>
<dbReference type="EMBL" id="JACHDD010000006">
    <property type="protein sequence ID" value="MBB5425945.1"/>
    <property type="molecule type" value="Genomic_DNA"/>
</dbReference>
<protein>
    <submittedName>
        <fullName evidence="2">Putative MFS family arabinose efflux permease</fullName>
    </submittedName>
</protein>